<dbReference type="AlphaFoldDB" id="A0AA96VIH0"/>
<reference evidence="2 3" key="1">
    <citation type="submission" date="2023-02" db="EMBL/GenBank/DDBJ databases">
        <title>Streptococcus sp. Genome Sequencing and Assembly.</title>
        <authorList>
            <person name="Shore S.M."/>
            <person name="Nicholson T.L."/>
        </authorList>
    </citation>
    <scope>NUCLEOTIDE SEQUENCE [LARGE SCALE GENOMIC DNA]</scope>
    <source>
        <strain evidence="2 3">29892</strain>
    </source>
</reference>
<feature type="transmembrane region" description="Helical" evidence="1">
    <location>
        <begin position="92"/>
        <end position="116"/>
    </location>
</feature>
<evidence type="ECO:0000313" key="3">
    <source>
        <dbReference type="Proteomes" id="UP001301526"/>
    </source>
</evidence>
<accession>A0AA96VIH0</accession>
<feature type="transmembrane region" description="Helical" evidence="1">
    <location>
        <begin position="361"/>
        <end position="384"/>
    </location>
</feature>
<evidence type="ECO:0000256" key="1">
    <source>
        <dbReference type="SAM" id="Phobius"/>
    </source>
</evidence>
<keyword evidence="1" id="KW-0472">Membrane</keyword>
<protein>
    <recommendedName>
        <fullName evidence="4">O-antigen ligase domain-containing protein</fullName>
    </recommendedName>
</protein>
<evidence type="ECO:0000313" key="2">
    <source>
        <dbReference type="EMBL" id="WNY50006.1"/>
    </source>
</evidence>
<dbReference type="Proteomes" id="UP001301526">
    <property type="component" value="Chromosome"/>
</dbReference>
<dbReference type="RefSeq" id="WP_248054241.1">
    <property type="nucleotide sequence ID" value="NZ_CP118734.1"/>
</dbReference>
<feature type="transmembrane region" description="Helical" evidence="1">
    <location>
        <begin position="153"/>
        <end position="172"/>
    </location>
</feature>
<name>A0AA96VIH0_9STRE</name>
<organism evidence="2 3">
    <name type="scientific">Streptococcus iners subsp. hyiners</name>
    <dbReference type="NCBI Taxonomy" id="3028083"/>
    <lineage>
        <taxon>Bacteria</taxon>
        <taxon>Bacillati</taxon>
        <taxon>Bacillota</taxon>
        <taxon>Bacilli</taxon>
        <taxon>Lactobacillales</taxon>
        <taxon>Streptococcaceae</taxon>
        <taxon>Streptococcus</taxon>
        <taxon>Streptococcus iners</taxon>
    </lineage>
</organism>
<sequence length="394" mass="45419">MCNKLFNKWSVSFLYVSIVIFPLNMLLSLLLQKIGFAFLAARSIYICYAVVYLLALVIFTRFGVSIKRLVVLYGIYFLYFILYLTADPFVKDIFSGVVMTMIYLYYLPYSILILSRIDDFSLLFSSKWIEYTNYFVICIAFIVKYVFNDVTNYMTYSYNLLPIWVLFTLNFIHRPTLIKAGIAVVMLLEGVIYGARGPLIWLAVGGILGLLLELIENKIIRRLTLKKFSRFIFSVGIFAGIFFLVRQRLGTIEIEGSYILSRLQQGDLGDSTGRVVMIDTALSYLKFMGGEINGLFFDRTIMPEKIYVHNFILETLLAFGWMLGGLVLVSLLFFVCKIFLMSNYINKKMVIFAVSSFFLKYFLSGSMYEGESFIIFVAILFAIYQQETSRKSNL</sequence>
<dbReference type="EMBL" id="CP118734">
    <property type="protein sequence ID" value="WNY50006.1"/>
    <property type="molecule type" value="Genomic_DNA"/>
</dbReference>
<proteinExistence type="predicted"/>
<feature type="transmembrane region" description="Helical" evidence="1">
    <location>
        <begin position="69"/>
        <end position="86"/>
    </location>
</feature>
<gene>
    <name evidence="2" type="ORF">PW220_05025</name>
</gene>
<keyword evidence="1" id="KW-0812">Transmembrane</keyword>
<feature type="transmembrane region" description="Helical" evidence="1">
    <location>
        <begin position="228"/>
        <end position="245"/>
    </location>
</feature>
<feature type="transmembrane region" description="Helical" evidence="1">
    <location>
        <begin position="199"/>
        <end position="216"/>
    </location>
</feature>
<keyword evidence="1" id="KW-1133">Transmembrane helix</keyword>
<feature type="transmembrane region" description="Helical" evidence="1">
    <location>
        <begin position="43"/>
        <end position="62"/>
    </location>
</feature>
<feature type="transmembrane region" description="Helical" evidence="1">
    <location>
        <begin position="318"/>
        <end position="340"/>
    </location>
</feature>
<feature type="transmembrane region" description="Helical" evidence="1">
    <location>
        <begin position="128"/>
        <end position="147"/>
    </location>
</feature>
<feature type="transmembrane region" description="Helical" evidence="1">
    <location>
        <begin position="12"/>
        <end position="31"/>
    </location>
</feature>
<evidence type="ECO:0008006" key="4">
    <source>
        <dbReference type="Google" id="ProtNLM"/>
    </source>
</evidence>
<keyword evidence="3" id="KW-1185">Reference proteome</keyword>